<dbReference type="STRING" id="1349421.OI18_14005"/>
<organism evidence="1 2">
    <name type="scientific">Flavihumibacter solisilvae</name>
    <dbReference type="NCBI Taxonomy" id="1349421"/>
    <lineage>
        <taxon>Bacteria</taxon>
        <taxon>Pseudomonadati</taxon>
        <taxon>Bacteroidota</taxon>
        <taxon>Chitinophagia</taxon>
        <taxon>Chitinophagales</taxon>
        <taxon>Chitinophagaceae</taxon>
        <taxon>Flavihumibacter</taxon>
    </lineage>
</organism>
<name>A0A0C1L3C9_9BACT</name>
<dbReference type="Gene3D" id="3.10.20.310">
    <property type="entry name" value="membrane protein fhac"/>
    <property type="match status" value="1"/>
</dbReference>
<evidence type="ECO:0008006" key="3">
    <source>
        <dbReference type="Google" id="ProtNLM"/>
    </source>
</evidence>
<reference evidence="1 2" key="1">
    <citation type="submission" date="2014-11" db="EMBL/GenBank/DDBJ databases">
        <title>Genome sequence of Flavihumibacter solisilvae 3-3.</title>
        <authorList>
            <person name="Zhou G."/>
            <person name="Li M."/>
            <person name="Wang G."/>
        </authorList>
    </citation>
    <scope>NUCLEOTIDE SEQUENCE [LARGE SCALE GENOMIC DNA]</scope>
    <source>
        <strain evidence="1 2">3-3</strain>
    </source>
</reference>
<dbReference type="OrthoDB" id="609711at2"/>
<evidence type="ECO:0000313" key="1">
    <source>
        <dbReference type="EMBL" id="KIC94106.1"/>
    </source>
</evidence>
<gene>
    <name evidence="1" type="ORF">OI18_14005</name>
</gene>
<dbReference type="Proteomes" id="UP000031408">
    <property type="component" value="Unassembled WGS sequence"/>
</dbReference>
<dbReference type="RefSeq" id="WP_039140711.1">
    <property type="nucleotide sequence ID" value="NZ_JSVC01000015.1"/>
</dbReference>
<protein>
    <recommendedName>
        <fullName evidence="3">Bacterial surface antigen (D15) domain-containing protein</fullName>
    </recommendedName>
</protein>
<accession>A0A0C1L3C9</accession>
<sequence length="611" mass="70988">MGKNSTLPFSYVMKIIYLFAFLFLASICNAQDTTRKKSGVKAFANDFIDNFFIARGRTHDSVFFQKSERYFQPYAGRIIRKTIVRKLGFGESVLDTSENILNSITRLANSLQSGTRPGVILQFMFVKPGQSLDPFQLADNERLFRELDFVKDARIRVRPVPGNHDSVDIIVVVRDVFSWGGKADASGINSFSGTIYDANLFGAAQRLEYTALYDKYRQPKFGSEIMYRKYNVGGSFTDVQLTYSNIDKGISLGDEYETSLNLKLDRPLYTPNAKFAGGMNLSWNVSKNRYEKPDSIFRDYEYALTDVWGGYNFGTRTTRFLSEYREDDRKRKFAAVRVYNQHFSRKPVLEDYNYLYTDKLFVLGEFSWYKLNFYRTNYIFGFGRTEDLPVGITRKFTSGYTRIDSIERPYFGWEYNHWMEIRENYLSYTLALGTNYYKGSFEDNSLLFNMSWFSRLFNFRRFKLRQFLNMSYAGIGNYHLYDQLRIDNEFGIHRFRTDSIRGLQRLSLGMETAIFTRLQLLGFRIGFFTFARGSLLAPQGKALFHGDIYSALGGGFRTANENLIFGTIEGRITWFPRTVGNINSIVLTLSSNVRFRFSRSFVQAPWFASIR</sequence>
<evidence type="ECO:0000313" key="2">
    <source>
        <dbReference type="Proteomes" id="UP000031408"/>
    </source>
</evidence>
<proteinExistence type="predicted"/>
<comment type="caution">
    <text evidence="1">The sequence shown here is derived from an EMBL/GenBank/DDBJ whole genome shotgun (WGS) entry which is preliminary data.</text>
</comment>
<dbReference type="EMBL" id="JSVC01000015">
    <property type="protein sequence ID" value="KIC94106.1"/>
    <property type="molecule type" value="Genomic_DNA"/>
</dbReference>
<dbReference type="AlphaFoldDB" id="A0A0C1L3C9"/>
<keyword evidence="2" id="KW-1185">Reference proteome</keyword>